<comment type="subcellular location">
    <subcellularLocation>
        <location evidence="1">Membrane</location>
    </subcellularLocation>
</comment>
<evidence type="ECO:0000313" key="8">
    <source>
        <dbReference type="Proteomes" id="UP001180487"/>
    </source>
</evidence>
<keyword evidence="4 5" id="KW-0472">Membrane</keyword>
<keyword evidence="8" id="KW-1185">Reference proteome</keyword>
<evidence type="ECO:0000256" key="4">
    <source>
        <dbReference type="ARBA" id="ARBA00023136"/>
    </source>
</evidence>
<organism evidence="7 8">
    <name type="scientific">Rhodoferax ferrireducens</name>
    <dbReference type="NCBI Taxonomy" id="192843"/>
    <lineage>
        <taxon>Bacteria</taxon>
        <taxon>Pseudomonadati</taxon>
        <taxon>Pseudomonadota</taxon>
        <taxon>Betaproteobacteria</taxon>
        <taxon>Burkholderiales</taxon>
        <taxon>Comamonadaceae</taxon>
        <taxon>Rhodoferax</taxon>
    </lineage>
</organism>
<reference evidence="7 8" key="1">
    <citation type="submission" date="2023-07" db="EMBL/GenBank/DDBJ databases">
        <title>Sorghum-associated microbial communities from plants grown in Nebraska, USA.</title>
        <authorList>
            <person name="Schachtman D."/>
        </authorList>
    </citation>
    <scope>NUCLEOTIDE SEQUENCE [LARGE SCALE GENOMIC DNA]</scope>
    <source>
        <strain evidence="7 8">BE313</strain>
    </source>
</reference>
<evidence type="ECO:0000256" key="5">
    <source>
        <dbReference type="SAM" id="Phobius"/>
    </source>
</evidence>
<name>A0ABU2CCS5_9BURK</name>
<sequence length="253" mass="29112">MRDTLLGLSWHQIMLWACIFFGSLYWGMGALNQLITHHLMPALGHGRTLDPRPLGPGQQAREQTQSALSVLLFGVGSVVPWSFLQWGWARLAVNPSGWQIALEVAVLVVWNEVHFYANHWLLHTRWLRRFHLLHHRSVVVTPWSTYCFHPVEALMLGNVLLLPMLLHDFSVWALLSVPVFSIVFNNIGHSNFDFLPDADRDRWWLNGARRHHLHHACYHGNFGFMFPFMDRLFGTALPPDAAQAQIARHGRKP</sequence>
<feature type="domain" description="Fatty acid hydroxylase" evidence="6">
    <location>
        <begin position="105"/>
        <end position="235"/>
    </location>
</feature>
<evidence type="ECO:0000313" key="7">
    <source>
        <dbReference type="EMBL" id="MDR7379145.1"/>
    </source>
</evidence>
<accession>A0ABU2CCS5</accession>
<feature type="transmembrane region" description="Helical" evidence="5">
    <location>
        <begin position="169"/>
        <end position="187"/>
    </location>
</feature>
<dbReference type="PANTHER" id="PTHR11863">
    <property type="entry name" value="STEROL DESATURASE"/>
    <property type="match status" value="1"/>
</dbReference>
<gene>
    <name evidence="7" type="ORF">J2X19_003839</name>
</gene>
<keyword evidence="2 5" id="KW-0812">Transmembrane</keyword>
<comment type="caution">
    <text evidence="7">The sequence shown here is derived from an EMBL/GenBank/DDBJ whole genome shotgun (WGS) entry which is preliminary data.</text>
</comment>
<dbReference type="RefSeq" id="WP_116607302.1">
    <property type="nucleotide sequence ID" value="NZ_JAVDXT010000004.1"/>
</dbReference>
<evidence type="ECO:0000256" key="2">
    <source>
        <dbReference type="ARBA" id="ARBA00022692"/>
    </source>
</evidence>
<dbReference type="EMBL" id="JAVDXT010000004">
    <property type="protein sequence ID" value="MDR7379145.1"/>
    <property type="molecule type" value="Genomic_DNA"/>
</dbReference>
<evidence type="ECO:0000256" key="3">
    <source>
        <dbReference type="ARBA" id="ARBA00022989"/>
    </source>
</evidence>
<dbReference type="InterPro" id="IPR050307">
    <property type="entry name" value="Sterol_Desaturase_Related"/>
</dbReference>
<keyword evidence="3 5" id="KW-1133">Transmembrane helix</keyword>
<feature type="transmembrane region" description="Helical" evidence="5">
    <location>
        <begin position="13"/>
        <end position="31"/>
    </location>
</feature>
<proteinExistence type="predicted"/>
<protein>
    <submittedName>
        <fullName evidence="7">Sterol desaturase/sphingolipid hydroxylase (Fatty acid hydroxylase superfamily)</fullName>
    </submittedName>
</protein>
<feature type="transmembrane region" description="Helical" evidence="5">
    <location>
        <begin position="67"/>
        <end position="88"/>
    </location>
</feature>
<evidence type="ECO:0000259" key="6">
    <source>
        <dbReference type="Pfam" id="PF04116"/>
    </source>
</evidence>
<dbReference type="Proteomes" id="UP001180487">
    <property type="component" value="Unassembled WGS sequence"/>
</dbReference>
<dbReference type="InterPro" id="IPR006694">
    <property type="entry name" value="Fatty_acid_hydroxylase"/>
</dbReference>
<evidence type="ECO:0000256" key="1">
    <source>
        <dbReference type="ARBA" id="ARBA00004370"/>
    </source>
</evidence>
<dbReference type="Pfam" id="PF04116">
    <property type="entry name" value="FA_hydroxylase"/>
    <property type="match status" value="1"/>
</dbReference>